<dbReference type="Gene3D" id="2.60.200.30">
    <property type="entry name" value="Probable inorganic polyphosphate/atp-NAD kinase, domain 2"/>
    <property type="match status" value="1"/>
</dbReference>
<dbReference type="Pfam" id="PF20143">
    <property type="entry name" value="NAD_kinase_C"/>
    <property type="match status" value="1"/>
</dbReference>
<keyword evidence="6" id="KW-0547">Nucleotide-binding</keyword>
<dbReference type="GO" id="GO:0051287">
    <property type="term" value="F:NAD binding"/>
    <property type="evidence" value="ECO:0007669"/>
    <property type="project" value="UniProtKB-ARBA"/>
</dbReference>
<dbReference type="InterPro" id="IPR016064">
    <property type="entry name" value="NAD/diacylglycerol_kinase_sf"/>
</dbReference>
<dbReference type="AlphaFoldDB" id="A0A238GWK8"/>
<evidence type="ECO:0000313" key="7">
    <source>
        <dbReference type="EMBL" id="SMA53287.1"/>
    </source>
</evidence>
<dbReference type="SUPFAM" id="SSF111331">
    <property type="entry name" value="NAD kinase/diacylglycerol kinase-like"/>
    <property type="match status" value="1"/>
</dbReference>
<gene>
    <name evidence="7" type="primary">ppnK</name>
    <name evidence="6" type="synonym">nadK</name>
    <name evidence="7" type="ORF">BCM300_01319</name>
</gene>
<feature type="binding site" evidence="6">
    <location>
        <begin position="215"/>
        <end position="220"/>
    </location>
    <ligand>
        <name>NAD(+)</name>
        <dbReference type="ChEBI" id="CHEBI:57540"/>
    </ligand>
</feature>
<dbReference type="GO" id="GO:0046872">
    <property type="term" value="F:metal ion binding"/>
    <property type="evidence" value="ECO:0007669"/>
    <property type="project" value="UniProtKB-UniRule"/>
</dbReference>
<comment type="caution">
    <text evidence="6">Lacks conserved residue(s) required for the propagation of feature annotation.</text>
</comment>
<dbReference type="InterPro" id="IPR017438">
    <property type="entry name" value="ATP-NAD_kinase_N"/>
</dbReference>
<comment type="subcellular location">
    <subcellularLocation>
        <location evidence="6">Cytoplasm</location>
    </subcellularLocation>
</comment>
<organism evidence="7 8">
    <name type="scientific">Helicobacter pylori</name>
    <name type="common">Campylobacter pylori</name>
    <dbReference type="NCBI Taxonomy" id="210"/>
    <lineage>
        <taxon>Bacteria</taxon>
        <taxon>Pseudomonadati</taxon>
        <taxon>Campylobacterota</taxon>
        <taxon>Epsilonproteobacteria</taxon>
        <taxon>Campylobacterales</taxon>
        <taxon>Helicobacteraceae</taxon>
        <taxon>Helicobacter</taxon>
    </lineage>
</organism>
<keyword evidence="3 6" id="KW-0521">NADP</keyword>
<dbReference type="Proteomes" id="UP000198366">
    <property type="component" value="Chromosome I"/>
</dbReference>
<evidence type="ECO:0000256" key="3">
    <source>
        <dbReference type="ARBA" id="ARBA00022857"/>
    </source>
</evidence>
<dbReference type="Gene3D" id="3.40.50.10330">
    <property type="entry name" value="Probable inorganic polyphosphate/atp-NAD kinase, domain 1"/>
    <property type="match status" value="1"/>
</dbReference>
<dbReference type="EMBL" id="LT837687">
    <property type="protein sequence ID" value="SMA53287.1"/>
    <property type="molecule type" value="Genomic_DNA"/>
</dbReference>
<feature type="binding site" evidence="6">
    <location>
        <position position="202"/>
    </location>
    <ligand>
        <name>NAD(+)</name>
        <dbReference type="ChEBI" id="CHEBI:57540"/>
    </ligand>
</feature>
<dbReference type="GO" id="GO:0019674">
    <property type="term" value="P:NAD+ metabolic process"/>
    <property type="evidence" value="ECO:0007669"/>
    <property type="project" value="InterPro"/>
</dbReference>
<proteinExistence type="inferred from homology"/>
<dbReference type="PANTHER" id="PTHR20275:SF0">
    <property type="entry name" value="NAD KINASE"/>
    <property type="match status" value="1"/>
</dbReference>
<keyword evidence="6" id="KW-0067">ATP-binding</keyword>
<evidence type="ECO:0000256" key="4">
    <source>
        <dbReference type="ARBA" id="ARBA00023027"/>
    </source>
</evidence>
<dbReference type="GO" id="GO:0003951">
    <property type="term" value="F:NAD+ kinase activity"/>
    <property type="evidence" value="ECO:0007669"/>
    <property type="project" value="UniProtKB-UniRule"/>
</dbReference>
<comment type="catalytic activity">
    <reaction evidence="5 6">
        <text>NAD(+) + ATP = ADP + NADP(+) + H(+)</text>
        <dbReference type="Rhea" id="RHEA:18629"/>
        <dbReference type="ChEBI" id="CHEBI:15378"/>
        <dbReference type="ChEBI" id="CHEBI:30616"/>
        <dbReference type="ChEBI" id="CHEBI:57540"/>
        <dbReference type="ChEBI" id="CHEBI:58349"/>
        <dbReference type="ChEBI" id="CHEBI:456216"/>
        <dbReference type="EC" id="2.7.1.23"/>
    </reaction>
</comment>
<keyword evidence="6" id="KW-0963">Cytoplasm</keyword>
<evidence type="ECO:0000256" key="1">
    <source>
        <dbReference type="ARBA" id="ARBA00022679"/>
    </source>
</evidence>
<comment type="cofactor">
    <cofactor evidence="6">
        <name>a divalent metal cation</name>
        <dbReference type="ChEBI" id="CHEBI:60240"/>
    </cofactor>
</comment>
<feature type="active site" description="Proton acceptor" evidence="6">
    <location>
        <position position="105"/>
    </location>
</feature>
<evidence type="ECO:0000256" key="6">
    <source>
        <dbReference type="HAMAP-Rule" id="MF_00361"/>
    </source>
</evidence>
<comment type="similarity">
    <text evidence="6">Belongs to the NAD kinase family.</text>
</comment>
<evidence type="ECO:0000256" key="5">
    <source>
        <dbReference type="ARBA" id="ARBA00047925"/>
    </source>
</evidence>
<name>A0A238GWK8_HELPX</name>
<reference evidence="7 8" key="1">
    <citation type="submission" date="2016-12" db="EMBL/GenBank/DDBJ databases">
        <authorList>
            <person name="Song W.-J."/>
            <person name="Kurnit D.M."/>
        </authorList>
    </citation>
    <scope>NUCLEOTIDE SEQUENCE [LARGE SCALE GENOMIC DNA]</scope>
    <source>
        <strain evidence="7">BCM-300</strain>
    </source>
</reference>
<feature type="binding site" evidence="6">
    <location>
        <position position="204"/>
    </location>
    <ligand>
        <name>NAD(+)</name>
        <dbReference type="ChEBI" id="CHEBI:57540"/>
    </ligand>
</feature>
<comment type="function">
    <text evidence="6">Involved in the regulation of the intracellular balance of NAD and NADP, and is a key enzyme in the biosynthesis of NADP. Catalyzes specifically the phosphorylation on 2'-hydroxyl of the adenosine moiety of NAD to yield NADP.</text>
</comment>
<dbReference type="Pfam" id="PF01513">
    <property type="entry name" value="NAD_kinase"/>
    <property type="match status" value="1"/>
</dbReference>
<sequence length="319" mass="35797">MIKIKIFKSFTQDDKKAIKTPFFKILFQALSYNIRMKDLNKTIGVFVRPTHHQNALFKELEQAKEWVLKLLEDEGFESFMIDSLDGAKDERLIEKAYAFLCLGGDGTILGTLRMTHAYNKPCFGVRIGNLGFLSAVELNGLKDFLQDLKQDRIKLEEHLALEGRIGNTSFYAINEIVIAKKKALGVLDIKACAGHTPFNTYKGDGLIIATPLGSTAYNLSAHGPIVHALSQSYILTPLCDFSLTQRPLVLGAEFCLSFCAHEDALVVIDGQATYDLKANQPLYIQKSPTTTKLLQKNSRDYFKVLKEKLLWGESPSKKR</sequence>
<dbReference type="GO" id="GO:0005737">
    <property type="term" value="C:cytoplasm"/>
    <property type="evidence" value="ECO:0007669"/>
    <property type="project" value="UniProtKB-SubCell"/>
</dbReference>
<protein>
    <recommendedName>
        <fullName evidence="6">NAD kinase</fullName>
        <ecNumber evidence="6">2.7.1.23</ecNumber>
    </recommendedName>
    <alternativeName>
        <fullName evidence="6">ATP-dependent NAD kinase</fullName>
    </alternativeName>
</protein>
<feature type="binding site" evidence="6">
    <location>
        <position position="271"/>
    </location>
    <ligand>
        <name>NAD(+)</name>
        <dbReference type="ChEBI" id="CHEBI:57540"/>
    </ligand>
</feature>
<feature type="binding site" evidence="6">
    <location>
        <position position="212"/>
    </location>
    <ligand>
        <name>NAD(+)</name>
        <dbReference type="ChEBI" id="CHEBI:57540"/>
    </ligand>
</feature>
<keyword evidence="1 6" id="KW-0808">Transferase</keyword>
<dbReference type="PANTHER" id="PTHR20275">
    <property type="entry name" value="NAD KINASE"/>
    <property type="match status" value="1"/>
</dbReference>
<keyword evidence="2 6" id="KW-0418">Kinase</keyword>
<dbReference type="GO" id="GO:0005524">
    <property type="term" value="F:ATP binding"/>
    <property type="evidence" value="ECO:0007669"/>
    <property type="project" value="UniProtKB-KW"/>
</dbReference>
<accession>A0A238GWK8</accession>
<evidence type="ECO:0000313" key="8">
    <source>
        <dbReference type="Proteomes" id="UP000198366"/>
    </source>
</evidence>
<dbReference type="InterPro" id="IPR017437">
    <property type="entry name" value="ATP-NAD_kinase_PpnK-typ_C"/>
</dbReference>
<dbReference type="InterPro" id="IPR002504">
    <property type="entry name" value="NADK"/>
</dbReference>
<evidence type="ECO:0000256" key="2">
    <source>
        <dbReference type="ARBA" id="ARBA00022777"/>
    </source>
</evidence>
<dbReference type="GO" id="GO:0006741">
    <property type="term" value="P:NADP+ biosynthetic process"/>
    <property type="evidence" value="ECO:0007669"/>
    <property type="project" value="UniProtKB-UniRule"/>
</dbReference>
<dbReference type="HAMAP" id="MF_00361">
    <property type="entry name" value="NAD_kinase"/>
    <property type="match status" value="1"/>
</dbReference>
<keyword evidence="4 6" id="KW-0520">NAD</keyword>
<feature type="binding site" evidence="6">
    <location>
        <begin position="105"/>
        <end position="106"/>
    </location>
    <ligand>
        <name>NAD(+)</name>
        <dbReference type="ChEBI" id="CHEBI:57540"/>
    </ligand>
</feature>
<feature type="binding site" evidence="6">
    <location>
        <begin position="174"/>
        <end position="175"/>
    </location>
    <ligand>
        <name>NAD(+)</name>
        <dbReference type="ChEBI" id="CHEBI:57540"/>
    </ligand>
</feature>
<dbReference type="EC" id="2.7.1.23" evidence="6"/>